<dbReference type="EMBL" id="JABENB010000003">
    <property type="protein sequence ID" value="NNG41051.1"/>
    <property type="molecule type" value="Genomic_DNA"/>
</dbReference>
<feature type="region of interest" description="Disordered" evidence="1">
    <location>
        <begin position="1"/>
        <end position="33"/>
    </location>
</feature>
<evidence type="ECO:0000256" key="1">
    <source>
        <dbReference type="SAM" id="MobiDB-lite"/>
    </source>
</evidence>
<keyword evidence="3" id="KW-1185">Reference proteome</keyword>
<reference evidence="2 3" key="1">
    <citation type="submission" date="2020-05" db="EMBL/GenBank/DDBJ databases">
        <title>Flexivirga sp. ID2601S isolated from air conditioner.</title>
        <authorList>
            <person name="Kim D.H."/>
        </authorList>
    </citation>
    <scope>NUCLEOTIDE SEQUENCE [LARGE SCALE GENOMIC DNA]</scope>
    <source>
        <strain evidence="2 3">ID2601S</strain>
    </source>
</reference>
<organism evidence="2 3">
    <name type="scientific">Flexivirga aerilata</name>
    <dbReference type="NCBI Taxonomy" id="1656889"/>
    <lineage>
        <taxon>Bacteria</taxon>
        <taxon>Bacillati</taxon>
        <taxon>Actinomycetota</taxon>
        <taxon>Actinomycetes</taxon>
        <taxon>Micrococcales</taxon>
        <taxon>Dermacoccaceae</taxon>
        <taxon>Flexivirga</taxon>
    </lineage>
</organism>
<accession>A0A849ANR2</accession>
<dbReference type="RefSeq" id="WP_171157988.1">
    <property type="nucleotide sequence ID" value="NZ_JABENB010000003.1"/>
</dbReference>
<proteinExistence type="predicted"/>
<evidence type="ECO:0000313" key="2">
    <source>
        <dbReference type="EMBL" id="NNG41051.1"/>
    </source>
</evidence>
<comment type="caution">
    <text evidence="2">The sequence shown here is derived from an EMBL/GenBank/DDBJ whole genome shotgun (WGS) entry which is preliminary data.</text>
</comment>
<evidence type="ECO:0000313" key="3">
    <source>
        <dbReference type="Proteomes" id="UP000557772"/>
    </source>
</evidence>
<name>A0A849ANR2_9MICO</name>
<dbReference type="Proteomes" id="UP000557772">
    <property type="component" value="Unassembled WGS sequence"/>
</dbReference>
<protein>
    <submittedName>
        <fullName evidence="2">Uncharacterized protein</fullName>
    </submittedName>
</protein>
<gene>
    <name evidence="2" type="ORF">HJ588_17470</name>
</gene>
<sequence>MANPLEGQKNPAGSRDPQDQSAEPTEIPLNASLTERIGAQATAEYSRFLLELAALCGGLTPDEAIDRLEQKQDELGIRQPAVVNDKLVELLRAAGTNIVVTIDQQPVMSHPGVDYTPRFSDPTEHPS</sequence>
<dbReference type="AlphaFoldDB" id="A0A849ANR2"/>